<feature type="compositionally biased region" description="Polar residues" evidence="7">
    <location>
        <begin position="18"/>
        <end position="35"/>
    </location>
</feature>
<dbReference type="GO" id="GO:0008270">
    <property type="term" value="F:zinc ion binding"/>
    <property type="evidence" value="ECO:0007669"/>
    <property type="project" value="InterPro"/>
</dbReference>
<feature type="compositionally biased region" description="Acidic residues" evidence="7">
    <location>
        <begin position="150"/>
        <end position="159"/>
    </location>
</feature>
<dbReference type="AlphaFoldDB" id="A0AA39X9P6"/>
<dbReference type="PANTHER" id="PTHR37534">
    <property type="entry name" value="TRANSCRIPTIONAL ACTIVATOR PROTEIN UGA3"/>
    <property type="match status" value="1"/>
</dbReference>
<accession>A0AA39X9P6</accession>
<evidence type="ECO:0000256" key="4">
    <source>
        <dbReference type="ARBA" id="ARBA00023125"/>
    </source>
</evidence>
<dbReference type="GO" id="GO:0000976">
    <property type="term" value="F:transcription cis-regulatory region binding"/>
    <property type="evidence" value="ECO:0007669"/>
    <property type="project" value="TreeGrafter"/>
</dbReference>
<evidence type="ECO:0000259" key="8">
    <source>
        <dbReference type="PROSITE" id="PS50048"/>
    </source>
</evidence>
<name>A0AA39X9P6_9PEZI</name>
<dbReference type="InterPro" id="IPR036864">
    <property type="entry name" value="Zn2-C6_fun-type_DNA-bd_sf"/>
</dbReference>
<feature type="compositionally biased region" description="Low complexity" evidence="7">
    <location>
        <begin position="222"/>
        <end position="234"/>
    </location>
</feature>
<dbReference type="PROSITE" id="PS50048">
    <property type="entry name" value="ZN2_CY6_FUNGAL_2"/>
    <property type="match status" value="1"/>
</dbReference>
<dbReference type="SUPFAM" id="SSF57701">
    <property type="entry name" value="Zn2/Cys6 DNA-binding domain"/>
    <property type="match status" value="1"/>
</dbReference>
<evidence type="ECO:0000256" key="2">
    <source>
        <dbReference type="ARBA" id="ARBA00022833"/>
    </source>
</evidence>
<proteinExistence type="predicted"/>
<keyword evidence="4" id="KW-0238">DNA-binding</keyword>
<dbReference type="EMBL" id="JAULSR010000002">
    <property type="protein sequence ID" value="KAK0629883.1"/>
    <property type="molecule type" value="Genomic_DNA"/>
</dbReference>
<dbReference type="PROSITE" id="PS00463">
    <property type="entry name" value="ZN2_CY6_FUNGAL_1"/>
    <property type="match status" value="1"/>
</dbReference>
<evidence type="ECO:0000256" key="5">
    <source>
        <dbReference type="ARBA" id="ARBA00023163"/>
    </source>
</evidence>
<dbReference type="InterPro" id="IPR001138">
    <property type="entry name" value="Zn2Cys6_DnaBD"/>
</dbReference>
<keyword evidence="6" id="KW-0539">Nucleus</keyword>
<feature type="compositionally biased region" description="Polar residues" evidence="7">
    <location>
        <begin position="126"/>
        <end position="135"/>
    </location>
</feature>
<evidence type="ECO:0000313" key="10">
    <source>
        <dbReference type="Proteomes" id="UP001174934"/>
    </source>
</evidence>
<keyword evidence="3" id="KW-0805">Transcription regulation</keyword>
<evidence type="ECO:0000256" key="7">
    <source>
        <dbReference type="SAM" id="MobiDB-lite"/>
    </source>
</evidence>
<dbReference type="CDD" id="cd00067">
    <property type="entry name" value="GAL4"/>
    <property type="match status" value="1"/>
</dbReference>
<feature type="region of interest" description="Disordered" evidence="7">
    <location>
        <begin position="14"/>
        <end position="45"/>
    </location>
</feature>
<keyword evidence="5" id="KW-0804">Transcription</keyword>
<sequence>MSDYYHHFLSSMAGVGNQPHTNQPDGSSPMSQHSTMPLGGPPMPSAYQSLGYFTGFPEPIMFNAPKAQRSRRKSAPGLDHIKHRRTRSGCYTCRSRRVKCDETRPLCERCRKGKRECVYPEPTPPKGSNSLGSRDSSGPSQQTSPGSSRDDDDDDDDDVGHDVNLDPIKDEDEDEPESAISQSSAPNFPPRRSSVASSLGLQRIATGPRQESETPSFDGNKSCSSTSVSSSGTSVVPAVPLLPDTLFPTSARPDWSFLPHELQFYLNYYYENMTHYHYCMVIDSDDFFRTILTGIAVRDEALLYAVVGFAAYHHALKNPNGRIKGFLQYYNHSVSLLLAFLKRKERNTMATLLTILQLATIEEYLGDWVNLMGHQKAALEVLTQLYTPSSVMQSPISRMMLTWYARFDVFVGIMGSFETSLPQEWFSACVEYYESRAVAEPAKLGWKIEAVSARLRLISMEMSLLFGKGARQELTEDEYVTEHQRLSDALDNWKDSWDPALEDPSYLVTDFPAESVLDPNDIVNPFTPGVLFRPPLFASTILSCEWHSIALMHQSQTVSEASGDAQAALMEHAYAICRICETVEFWPQSPGGSLIILHPCLAIAALFVPRDARHHMWIRRKFALLEVMGYISPVTMRTRMAELFRDSSCVRWWLPGDEGFTPILQSIRTLADDRNATAVTAQQGQNLRQIRHVFSKMRLGPLAGGKPNSDAGSTIKNEKDSAA</sequence>
<dbReference type="Pfam" id="PF00172">
    <property type="entry name" value="Zn_clus"/>
    <property type="match status" value="1"/>
</dbReference>
<comment type="caution">
    <text evidence="9">The sequence shown here is derived from an EMBL/GenBank/DDBJ whole genome shotgun (WGS) entry which is preliminary data.</text>
</comment>
<gene>
    <name evidence="9" type="ORF">B0T17DRAFT_202301</name>
</gene>
<dbReference type="Proteomes" id="UP001174934">
    <property type="component" value="Unassembled WGS sequence"/>
</dbReference>
<feature type="region of interest" description="Disordered" evidence="7">
    <location>
        <begin position="116"/>
        <end position="234"/>
    </location>
</feature>
<protein>
    <recommendedName>
        <fullName evidence="8">Zn(2)-C6 fungal-type domain-containing protein</fullName>
    </recommendedName>
</protein>
<organism evidence="9 10">
    <name type="scientific">Bombardia bombarda</name>
    <dbReference type="NCBI Taxonomy" id="252184"/>
    <lineage>
        <taxon>Eukaryota</taxon>
        <taxon>Fungi</taxon>
        <taxon>Dikarya</taxon>
        <taxon>Ascomycota</taxon>
        <taxon>Pezizomycotina</taxon>
        <taxon>Sordariomycetes</taxon>
        <taxon>Sordariomycetidae</taxon>
        <taxon>Sordariales</taxon>
        <taxon>Lasiosphaeriaceae</taxon>
        <taxon>Bombardia</taxon>
    </lineage>
</organism>
<keyword evidence="2" id="KW-0862">Zinc</keyword>
<evidence type="ECO:0000256" key="6">
    <source>
        <dbReference type="ARBA" id="ARBA00023242"/>
    </source>
</evidence>
<comment type="subcellular location">
    <subcellularLocation>
        <location evidence="1">Nucleus</location>
    </subcellularLocation>
</comment>
<evidence type="ECO:0000313" key="9">
    <source>
        <dbReference type="EMBL" id="KAK0629883.1"/>
    </source>
</evidence>
<dbReference type="PANTHER" id="PTHR37534:SF10">
    <property type="entry name" value="ZN(II)2CYS6 TRANSCRIPTION FACTOR (EUROFUNG)"/>
    <property type="match status" value="1"/>
</dbReference>
<keyword evidence="10" id="KW-1185">Reference proteome</keyword>
<evidence type="ECO:0000256" key="3">
    <source>
        <dbReference type="ARBA" id="ARBA00023015"/>
    </source>
</evidence>
<dbReference type="Gene3D" id="4.10.240.10">
    <property type="entry name" value="Zn(2)-C6 fungal-type DNA-binding domain"/>
    <property type="match status" value="1"/>
</dbReference>
<feature type="compositionally biased region" description="Low complexity" evidence="7">
    <location>
        <begin position="136"/>
        <end position="147"/>
    </location>
</feature>
<dbReference type="GO" id="GO:0000981">
    <property type="term" value="F:DNA-binding transcription factor activity, RNA polymerase II-specific"/>
    <property type="evidence" value="ECO:0007669"/>
    <property type="project" value="InterPro"/>
</dbReference>
<evidence type="ECO:0000256" key="1">
    <source>
        <dbReference type="ARBA" id="ARBA00004123"/>
    </source>
</evidence>
<feature type="region of interest" description="Disordered" evidence="7">
    <location>
        <begin position="700"/>
        <end position="723"/>
    </location>
</feature>
<dbReference type="GO" id="GO:0005634">
    <property type="term" value="C:nucleus"/>
    <property type="evidence" value="ECO:0007669"/>
    <property type="project" value="UniProtKB-SubCell"/>
</dbReference>
<dbReference type="InterPro" id="IPR021858">
    <property type="entry name" value="Fun_TF"/>
</dbReference>
<reference evidence="9" key="1">
    <citation type="submission" date="2023-06" db="EMBL/GenBank/DDBJ databases">
        <title>Genome-scale phylogeny and comparative genomics of the fungal order Sordariales.</title>
        <authorList>
            <consortium name="Lawrence Berkeley National Laboratory"/>
            <person name="Hensen N."/>
            <person name="Bonometti L."/>
            <person name="Westerberg I."/>
            <person name="Brannstrom I.O."/>
            <person name="Guillou S."/>
            <person name="Cros-Aarteil S."/>
            <person name="Calhoun S."/>
            <person name="Haridas S."/>
            <person name="Kuo A."/>
            <person name="Mondo S."/>
            <person name="Pangilinan J."/>
            <person name="Riley R."/>
            <person name="LaButti K."/>
            <person name="Andreopoulos B."/>
            <person name="Lipzen A."/>
            <person name="Chen C."/>
            <person name="Yanf M."/>
            <person name="Daum C."/>
            <person name="Ng V."/>
            <person name="Clum A."/>
            <person name="Steindorff A."/>
            <person name="Ohm R."/>
            <person name="Martin F."/>
            <person name="Silar P."/>
            <person name="Natvig D."/>
            <person name="Lalanne C."/>
            <person name="Gautier V."/>
            <person name="Ament-velasquez S.L."/>
            <person name="Kruys A."/>
            <person name="Hutchinson M.I."/>
            <person name="Powell A.J."/>
            <person name="Barry K."/>
            <person name="Miller A.N."/>
            <person name="Grigoriev I.V."/>
            <person name="Debuchy R."/>
            <person name="Gladieux P."/>
            <person name="Thoren M.H."/>
            <person name="Johannesson H."/>
        </authorList>
    </citation>
    <scope>NUCLEOTIDE SEQUENCE</scope>
    <source>
        <strain evidence="9">SMH3391-2</strain>
    </source>
</reference>
<dbReference type="GO" id="GO:0045944">
    <property type="term" value="P:positive regulation of transcription by RNA polymerase II"/>
    <property type="evidence" value="ECO:0007669"/>
    <property type="project" value="TreeGrafter"/>
</dbReference>
<feature type="domain" description="Zn(2)-C6 fungal-type" evidence="8">
    <location>
        <begin position="89"/>
        <end position="119"/>
    </location>
</feature>
<dbReference type="Pfam" id="PF11951">
    <property type="entry name" value="Fungal_trans_2"/>
    <property type="match status" value="1"/>
</dbReference>
<dbReference type="SMART" id="SM00066">
    <property type="entry name" value="GAL4"/>
    <property type="match status" value="1"/>
</dbReference>